<keyword evidence="1" id="KW-0812">Transmembrane</keyword>
<keyword evidence="1" id="KW-0472">Membrane</keyword>
<accession>A0A2M6P028</accession>
<name>A0A2M6P028_9BACT</name>
<proteinExistence type="predicted"/>
<gene>
    <name evidence="2" type="ORF">COU30_05345</name>
</gene>
<dbReference type="Proteomes" id="UP000228528">
    <property type="component" value="Unassembled WGS sequence"/>
</dbReference>
<evidence type="ECO:0000313" key="2">
    <source>
        <dbReference type="EMBL" id="PIR76899.1"/>
    </source>
</evidence>
<dbReference type="EMBL" id="PFBW01000224">
    <property type="protein sequence ID" value="PIR76899.1"/>
    <property type="molecule type" value="Genomic_DNA"/>
</dbReference>
<evidence type="ECO:0000313" key="3">
    <source>
        <dbReference type="Proteomes" id="UP000228528"/>
    </source>
</evidence>
<reference evidence="3" key="1">
    <citation type="submission" date="2017-09" db="EMBL/GenBank/DDBJ databases">
        <title>Depth-based differentiation of microbial function through sediment-hosted aquifers and enrichment of novel symbionts in the deep terrestrial subsurface.</title>
        <authorList>
            <person name="Probst A.J."/>
            <person name="Ladd B."/>
            <person name="Jarett J.K."/>
            <person name="Geller-Mcgrath D.E."/>
            <person name="Sieber C.M.K."/>
            <person name="Emerson J.B."/>
            <person name="Anantharaman K."/>
            <person name="Thomas B.C."/>
            <person name="Malmstrom R."/>
            <person name="Stieglmeier M."/>
            <person name="Klingl A."/>
            <person name="Woyke T."/>
            <person name="Ryan C.M."/>
            <person name="Banfield J.F."/>
        </authorList>
    </citation>
    <scope>NUCLEOTIDE SEQUENCE [LARGE SCALE GENOMIC DNA]</scope>
</reference>
<comment type="caution">
    <text evidence="2">The sequence shown here is derived from an EMBL/GenBank/DDBJ whole genome shotgun (WGS) entry which is preliminary data.</text>
</comment>
<dbReference type="AlphaFoldDB" id="A0A2M6P028"/>
<protein>
    <submittedName>
        <fullName evidence="2">Uncharacterized protein</fullName>
    </submittedName>
</protein>
<sequence length="196" mass="22104">MTFDLRKRLFIIIGIGVSVLLALIFAILFLTDFFANRAPDISGPGNSTVFNTSTSQNTPIFDDVDATTVIGQATVPANPSDRQILLLARDFVERYTSYSNQNDNAHIDEVLSMVTVRMSDWLETQKADNESIYRGVTTRVIASSFDLLEKERAVVAIDVQQEMVYRVDSNVRYKSGKVNLIKIQGEWKIDGLFWNQ</sequence>
<evidence type="ECO:0000256" key="1">
    <source>
        <dbReference type="SAM" id="Phobius"/>
    </source>
</evidence>
<organism evidence="2 3">
    <name type="scientific">Candidatus Magasanikbacteria bacterium CG10_big_fil_rev_8_21_14_0_10_38_6</name>
    <dbReference type="NCBI Taxonomy" id="1974647"/>
    <lineage>
        <taxon>Bacteria</taxon>
        <taxon>Candidatus Magasanikiibacteriota</taxon>
    </lineage>
</organism>
<keyword evidence="1" id="KW-1133">Transmembrane helix</keyword>
<feature type="transmembrane region" description="Helical" evidence="1">
    <location>
        <begin position="9"/>
        <end position="30"/>
    </location>
</feature>